<accession>A0A553JK15</accession>
<reference evidence="2" key="1">
    <citation type="submission" date="2019-07" db="EMBL/GenBank/DDBJ databases">
        <title>Shewanella sp. YLB-08 draft genomic sequence.</title>
        <authorList>
            <person name="Yu L."/>
        </authorList>
    </citation>
    <scope>NUCLEOTIDE SEQUENCE [LARGE SCALE GENOMIC DNA]</scope>
    <source>
        <strain evidence="2">JCM 20706</strain>
    </source>
</reference>
<dbReference type="AlphaFoldDB" id="A0A553JK15"/>
<dbReference type="OrthoDB" id="9808779at2"/>
<dbReference type="GO" id="GO:0016853">
    <property type="term" value="F:isomerase activity"/>
    <property type="evidence" value="ECO:0007669"/>
    <property type="project" value="InterPro"/>
</dbReference>
<dbReference type="InterPro" id="IPR011013">
    <property type="entry name" value="Gal_mutarotase_sf_dom"/>
</dbReference>
<evidence type="ECO:0000313" key="1">
    <source>
        <dbReference type="EMBL" id="TRY12792.1"/>
    </source>
</evidence>
<dbReference type="GO" id="GO:0030246">
    <property type="term" value="F:carbohydrate binding"/>
    <property type="evidence" value="ECO:0007669"/>
    <property type="project" value="InterPro"/>
</dbReference>
<evidence type="ECO:0000313" key="2">
    <source>
        <dbReference type="Proteomes" id="UP000318126"/>
    </source>
</evidence>
<sequence length="294" mass="32942">MTELINISNDTLRLCVSPGLGGSIISFEALINGHWQAFLRPGNNAEHVLSTAGFPMVPFCNRVRNGHFHWQDQAIKLTANHPPEPHAIHGFGWQQPWAIEHISLNQILLSQNEDGQKWPFKYFTSQLFTLCGNSLRVEMTVTNHSDQSMPAGLGFHPYFPLTPDVRLMTDCSEQWLVDDESIPTSRIPAPYAMTSLSGFPLAHSSLDNLFEDFDGHAKLIWPDSGTQMDIRASSDCRFLQIFTPDNEDYFCVEPQSMCVDGFNRYQNGDSNTGVVVLAPGETLSIWMELSPAKL</sequence>
<dbReference type="InterPro" id="IPR014718">
    <property type="entry name" value="GH-type_carb-bd"/>
</dbReference>
<protein>
    <submittedName>
        <fullName evidence="1">Aldose 1-epimerase</fullName>
    </submittedName>
</protein>
<dbReference type="Proteomes" id="UP000318126">
    <property type="component" value="Unassembled WGS sequence"/>
</dbReference>
<organism evidence="1 2">
    <name type="scientific">Shewanella hanedai</name>
    <name type="common">Alteromonas hanedai</name>
    <dbReference type="NCBI Taxonomy" id="25"/>
    <lineage>
        <taxon>Bacteria</taxon>
        <taxon>Pseudomonadati</taxon>
        <taxon>Pseudomonadota</taxon>
        <taxon>Gammaproteobacteria</taxon>
        <taxon>Alteromonadales</taxon>
        <taxon>Shewanellaceae</taxon>
        <taxon>Shewanella</taxon>
    </lineage>
</organism>
<dbReference type="InterPro" id="IPR008183">
    <property type="entry name" value="Aldose_1/G6P_1-epimerase"/>
</dbReference>
<dbReference type="RefSeq" id="WP_144041769.1">
    <property type="nucleotide sequence ID" value="NZ_BMPL01000025.1"/>
</dbReference>
<comment type="caution">
    <text evidence="1">The sequence shown here is derived from an EMBL/GenBank/DDBJ whole genome shotgun (WGS) entry which is preliminary data.</text>
</comment>
<name>A0A553JK15_SHEHA</name>
<keyword evidence="2" id="KW-1185">Reference proteome</keyword>
<dbReference type="GO" id="GO:0005975">
    <property type="term" value="P:carbohydrate metabolic process"/>
    <property type="evidence" value="ECO:0007669"/>
    <property type="project" value="InterPro"/>
</dbReference>
<dbReference type="Gene3D" id="2.70.98.10">
    <property type="match status" value="1"/>
</dbReference>
<dbReference type="Pfam" id="PF01263">
    <property type="entry name" value="Aldose_epim"/>
    <property type="match status" value="1"/>
</dbReference>
<proteinExistence type="predicted"/>
<dbReference type="SUPFAM" id="SSF74650">
    <property type="entry name" value="Galactose mutarotase-like"/>
    <property type="match status" value="1"/>
</dbReference>
<dbReference type="CDD" id="cd09021">
    <property type="entry name" value="Aldose_epim_Ec_YphB"/>
    <property type="match status" value="1"/>
</dbReference>
<gene>
    <name evidence="1" type="ORF">FN961_19080</name>
</gene>
<dbReference type="EMBL" id="VKGK01000027">
    <property type="protein sequence ID" value="TRY12792.1"/>
    <property type="molecule type" value="Genomic_DNA"/>
</dbReference>